<reference evidence="13" key="1">
    <citation type="submission" date="2017-09" db="EMBL/GenBank/DDBJ databases">
        <authorList>
            <person name="Varghese N."/>
            <person name="Submissions S."/>
        </authorList>
    </citation>
    <scope>NUCLEOTIDE SEQUENCE [LARGE SCALE GENOMIC DNA]</scope>
    <source>
        <strain evidence="13">JKS000234</strain>
    </source>
</reference>
<dbReference type="GO" id="GO:0009279">
    <property type="term" value="C:cell outer membrane"/>
    <property type="evidence" value="ECO:0007669"/>
    <property type="project" value="UniProtKB-SubCell"/>
</dbReference>
<comment type="similarity">
    <text evidence="2 9">Belongs to the fimbrial export usher family.</text>
</comment>
<dbReference type="PROSITE" id="PS01151">
    <property type="entry name" value="FIMBRIAL_USHER"/>
    <property type="match status" value="1"/>
</dbReference>
<dbReference type="RefSeq" id="WP_320204459.1">
    <property type="nucleotide sequence ID" value="NZ_OCMY01000001.1"/>
</dbReference>
<dbReference type="SUPFAM" id="SSF141729">
    <property type="entry name" value="FimD N-terminal domain-like"/>
    <property type="match status" value="1"/>
</dbReference>
<keyword evidence="5 9" id="KW-0812">Transmembrane</keyword>
<evidence type="ECO:0000256" key="8">
    <source>
        <dbReference type="ARBA" id="ARBA00023237"/>
    </source>
</evidence>
<proteinExistence type="inferred from homology"/>
<sequence>MVLSKYSGNSSGRNIKKLSVLIKLALCFPLIAEGQTNVQEVPQTSGGPLAPEKINFNSGFLHGSNIDISRFAEGNVTFPGIYRVTVSVNGKTKNSLKISFVQLNSDANAKPCFNQLQLNQLGIVPDEKRAKQLLLMRPDGAEQCYVLDRWIEGSTSQYNSGDFELNLQVPQLYVRHHSDDYVDPSLWESGQTAGFVDYAANLWQISQGAAKGNSNNTANLGVTAGFNVGEWRLRKRTNFNWSNQSPSSIQNNYTYAQRDITPLRSVMTVGETNSNGELFDSFSMRGVQLQTDDRMLPTEMRSYSPILRGVAETNAKITVTQRGQILYESIVPPGPFAITDVGAIGYGGDLTMTITEADGRIRQQLIPFSAPPMLLREGSSRFSLALGQLKEEQIYDHPDLFQATYHRGLMNYWTMYGGTLIGEHYKAFGLGQAFNTPIGGISFDVINARSVLANNTQRLGNSYQVNYSKYLDPTNTNITLAAYRYSSKGYYSFREMALARNTSLIKERSEADNVYINYRTQNRFTASVNQRIDDNKSLWFSGSLASYWGGKTDSRQYSISFNHSLGRFGYSITGSRSRAGNGNDENIIQLAVNIPIGGNYNQKPLFNSLYSTVSNSNQSGTTFQTNASGYQGDQGELTYGVGANVGNRANDKAVSGNIQYQSSIAQVGLSATANDFNTQFAGSLRGSAVAHKGGVTLGPSINDAPFAIIEAKGAAGARLLNGQGAKVNRFGYAIQPSLYPYRENVIQLDAKGLPDTVDVLDNEKHIFPRQGAAIPVVMNTITGTPMILTLRDSSHSYLPIGTDLMDANGKSQSVVGQGGQAFIRGWDPAQGPLLATVGEEKLKCIAKDAAPVNKAVSEDLSMVQLEVTCLRN</sequence>
<dbReference type="AlphaFoldDB" id="A0A286BQ99"/>
<dbReference type="Gene3D" id="2.60.40.2070">
    <property type="match status" value="1"/>
</dbReference>
<accession>A0A286BQ99</accession>
<keyword evidence="6" id="KW-0732">Signal</keyword>
<feature type="domain" description="PapC-like C-terminal" evidence="10">
    <location>
        <begin position="788"/>
        <end position="845"/>
    </location>
</feature>
<gene>
    <name evidence="12" type="ORF">SAMN06273570_0732</name>
</gene>
<evidence type="ECO:0000256" key="5">
    <source>
        <dbReference type="ARBA" id="ARBA00022692"/>
    </source>
</evidence>
<evidence type="ECO:0000256" key="4">
    <source>
        <dbReference type="ARBA" id="ARBA00022452"/>
    </source>
</evidence>
<evidence type="ECO:0000256" key="7">
    <source>
        <dbReference type="ARBA" id="ARBA00023136"/>
    </source>
</evidence>
<keyword evidence="13" id="KW-1185">Reference proteome</keyword>
<dbReference type="Pfam" id="PF13953">
    <property type="entry name" value="PapC_C"/>
    <property type="match status" value="1"/>
</dbReference>
<dbReference type="InterPro" id="IPR037224">
    <property type="entry name" value="PapC_N_sf"/>
</dbReference>
<dbReference type="PANTHER" id="PTHR30451">
    <property type="entry name" value="OUTER MEMBRANE USHER PROTEIN"/>
    <property type="match status" value="1"/>
</dbReference>
<evidence type="ECO:0000256" key="1">
    <source>
        <dbReference type="ARBA" id="ARBA00004571"/>
    </source>
</evidence>
<dbReference type="Gene3D" id="2.60.40.3110">
    <property type="match status" value="1"/>
</dbReference>
<keyword evidence="9" id="KW-1029">Fimbrium biogenesis</keyword>
<comment type="subcellular location">
    <subcellularLocation>
        <location evidence="1 9">Cell outer membrane</location>
        <topology evidence="1 9">Multi-pass membrane protein</topology>
    </subcellularLocation>
</comment>
<keyword evidence="4" id="KW-1134">Transmembrane beta strand</keyword>
<dbReference type="EMBL" id="OCMY01000001">
    <property type="protein sequence ID" value="SOD36326.1"/>
    <property type="molecule type" value="Genomic_DNA"/>
</dbReference>
<dbReference type="GO" id="GO:0015473">
    <property type="term" value="F:fimbrial usher porin activity"/>
    <property type="evidence" value="ECO:0007669"/>
    <property type="project" value="InterPro"/>
</dbReference>
<evidence type="ECO:0000256" key="6">
    <source>
        <dbReference type="ARBA" id="ARBA00022729"/>
    </source>
</evidence>
<dbReference type="InterPro" id="IPR043142">
    <property type="entry name" value="PapC-like_C_sf"/>
</dbReference>
<keyword evidence="8 9" id="KW-0998">Cell outer membrane</keyword>
<dbReference type="InterPro" id="IPR000015">
    <property type="entry name" value="Fimb_usher"/>
</dbReference>
<dbReference type="Proteomes" id="UP000219271">
    <property type="component" value="Unassembled WGS sequence"/>
</dbReference>
<feature type="domain" description="PapC N-terminal" evidence="11">
    <location>
        <begin position="55"/>
        <end position="201"/>
    </location>
</feature>
<dbReference type="InterPro" id="IPR025949">
    <property type="entry name" value="PapC-like_C"/>
</dbReference>
<evidence type="ECO:0000256" key="2">
    <source>
        <dbReference type="ARBA" id="ARBA00008064"/>
    </source>
</evidence>
<dbReference type="Pfam" id="PF13954">
    <property type="entry name" value="PapC_N"/>
    <property type="match status" value="1"/>
</dbReference>
<evidence type="ECO:0000259" key="10">
    <source>
        <dbReference type="Pfam" id="PF13953"/>
    </source>
</evidence>
<protein>
    <submittedName>
        <fullName evidence="12">Outer membrane usher protein</fullName>
    </submittedName>
</protein>
<dbReference type="GO" id="GO:0009297">
    <property type="term" value="P:pilus assembly"/>
    <property type="evidence" value="ECO:0007669"/>
    <property type="project" value="InterPro"/>
</dbReference>
<evidence type="ECO:0000313" key="13">
    <source>
        <dbReference type="Proteomes" id="UP000219271"/>
    </source>
</evidence>
<organism evidence="12 13">
    <name type="scientific">Candidatus Pantoea floridensis</name>
    <dbReference type="NCBI Taxonomy" id="1938870"/>
    <lineage>
        <taxon>Bacteria</taxon>
        <taxon>Pseudomonadati</taxon>
        <taxon>Pseudomonadota</taxon>
        <taxon>Gammaproteobacteria</taxon>
        <taxon>Enterobacterales</taxon>
        <taxon>Erwiniaceae</taxon>
        <taxon>Pantoea</taxon>
    </lineage>
</organism>
<dbReference type="InterPro" id="IPR025885">
    <property type="entry name" value="PapC_N"/>
</dbReference>
<dbReference type="PANTHER" id="PTHR30451:SF20">
    <property type="entry name" value="FIMBRIAE USHER"/>
    <property type="match status" value="1"/>
</dbReference>
<dbReference type="InterPro" id="IPR018030">
    <property type="entry name" value="Fimbrial_membr_usher_CS"/>
</dbReference>
<evidence type="ECO:0000259" key="11">
    <source>
        <dbReference type="Pfam" id="PF13954"/>
    </source>
</evidence>
<evidence type="ECO:0000313" key="12">
    <source>
        <dbReference type="EMBL" id="SOD36326.1"/>
    </source>
</evidence>
<dbReference type="Gene3D" id="2.60.40.2610">
    <property type="entry name" value="Outer membrane usher protein FimD, plug domain"/>
    <property type="match status" value="1"/>
</dbReference>
<dbReference type="InterPro" id="IPR042186">
    <property type="entry name" value="FimD_plug_dom"/>
</dbReference>
<keyword evidence="3 9" id="KW-0813">Transport</keyword>
<keyword evidence="7 9" id="KW-0472">Membrane</keyword>
<name>A0A286BQ99_9GAMM</name>
<dbReference type="Gene3D" id="3.10.20.410">
    <property type="match status" value="1"/>
</dbReference>
<evidence type="ECO:0000256" key="9">
    <source>
        <dbReference type="RuleBase" id="RU003884"/>
    </source>
</evidence>
<dbReference type="Pfam" id="PF00577">
    <property type="entry name" value="Usher"/>
    <property type="match status" value="1"/>
</dbReference>
<evidence type="ECO:0000256" key="3">
    <source>
        <dbReference type="ARBA" id="ARBA00022448"/>
    </source>
</evidence>